<reference evidence="3" key="1">
    <citation type="journal article" date="2017" name="Nat. Microbiol.">
        <title>Global analysis of biosynthetic gene clusters reveals vast potential of secondary metabolite production in Penicillium species.</title>
        <authorList>
            <person name="Nielsen J.C."/>
            <person name="Grijseels S."/>
            <person name="Prigent S."/>
            <person name="Ji B."/>
            <person name="Dainat J."/>
            <person name="Nielsen K.F."/>
            <person name="Frisvad J.C."/>
            <person name="Workman M."/>
            <person name="Nielsen J."/>
        </authorList>
    </citation>
    <scope>NUCLEOTIDE SEQUENCE [LARGE SCALE GENOMIC DNA]</scope>
    <source>
        <strain evidence="3">IBT 11843</strain>
    </source>
</reference>
<dbReference type="AlphaFoldDB" id="A0A1V6P801"/>
<keyword evidence="3" id="KW-1185">Reference proteome</keyword>
<dbReference type="OrthoDB" id="4183264at2759"/>
<accession>A0A1V6P801</accession>
<comment type="caution">
    <text evidence="2">The sequence shown here is derived from an EMBL/GenBank/DDBJ whole genome shotgun (WGS) entry which is preliminary data.</text>
</comment>
<dbReference type="EMBL" id="MDYL01000017">
    <property type="protein sequence ID" value="OQD73129.1"/>
    <property type="molecule type" value="Genomic_DNA"/>
</dbReference>
<protein>
    <submittedName>
        <fullName evidence="2">Uncharacterized protein</fullName>
    </submittedName>
</protein>
<dbReference type="Proteomes" id="UP000191522">
    <property type="component" value="Unassembled WGS sequence"/>
</dbReference>
<feature type="compositionally biased region" description="Acidic residues" evidence="1">
    <location>
        <begin position="40"/>
        <end position="49"/>
    </location>
</feature>
<evidence type="ECO:0000313" key="3">
    <source>
        <dbReference type="Proteomes" id="UP000191522"/>
    </source>
</evidence>
<name>A0A1V6P801_PENDC</name>
<evidence type="ECO:0000256" key="1">
    <source>
        <dbReference type="SAM" id="MobiDB-lite"/>
    </source>
</evidence>
<evidence type="ECO:0000313" key="2">
    <source>
        <dbReference type="EMBL" id="OQD73129.1"/>
    </source>
</evidence>
<feature type="compositionally biased region" description="Acidic residues" evidence="1">
    <location>
        <begin position="63"/>
        <end position="81"/>
    </location>
</feature>
<feature type="region of interest" description="Disordered" evidence="1">
    <location>
        <begin position="1"/>
        <end position="93"/>
    </location>
</feature>
<sequence>MEHPTGSVDSCETEHVKRQITQAMNEGFGPPKAMFSLPDSDSDETDTDEIPPKYHTQTVSTIDDNESDNNESDDSESDDIGTENVRTNPVPIPGAIYRNRSLEEMKKASLECLKDTVEEYTIGFNLTAFPEAIAKWIPRLRATALPGSYEHMLLLMFDDVKEFNKFQAILRESGVPNSLQPRRDGTLATNPRRSGRGAIGRGKGRNQSKTILVPKGRTVPNIQTTDEVYFARELHILRLMVAPLRDENKEIVWITSREAQPDDMIQQFDAAKTVIDTFKKLLIKAMHEGPENKAINLPACKGLESPSYREKRLRQSSLHQFRMDACKSSTEWAQFPPSETELRRRYGHFGTWHGPHKEAPKSPIKNILPPVQVSSNLGCEFDNVDDAHPILRAEGHILILLVQIAQWLALARGFCAVHLFCDITRLFSIHGVDLGNKAQVEICKQLTKFTLMCDALASPAVSFPVSSSVANQFSPTFAQGVIQANRKMEDALVEFDSLYHNVKDVSKQQARQVLEWVTWKSERVLALKMPRLFLSRTKIQVPFAPAGVFSEEELATHLNSMEV</sequence>
<gene>
    <name evidence="2" type="ORF">PENDEC_c017G03161</name>
</gene>
<organism evidence="2 3">
    <name type="scientific">Penicillium decumbens</name>
    <dbReference type="NCBI Taxonomy" id="69771"/>
    <lineage>
        <taxon>Eukaryota</taxon>
        <taxon>Fungi</taxon>
        <taxon>Dikarya</taxon>
        <taxon>Ascomycota</taxon>
        <taxon>Pezizomycotina</taxon>
        <taxon>Eurotiomycetes</taxon>
        <taxon>Eurotiomycetidae</taxon>
        <taxon>Eurotiales</taxon>
        <taxon>Aspergillaceae</taxon>
        <taxon>Penicillium</taxon>
    </lineage>
</organism>
<feature type="region of interest" description="Disordered" evidence="1">
    <location>
        <begin position="177"/>
        <end position="207"/>
    </location>
</feature>
<proteinExistence type="predicted"/>